<evidence type="ECO:0000256" key="3">
    <source>
        <dbReference type="ARBA" id="ARBA00022676"/>
    </source>
</evidence>
<feature type="region of interest" description="Disordered" evidence="11">
    <location>
        <begin position="1"/>
        <end position="21"/>
    </location>
</feature>
<evidence type="ECO:0000256" key="8">
    <source>
        <dbReference type="ARBA" id="ARBA00023034"/>
    </source>
</evidence>
<keyword evidence="6" id="KW-0735">Signal-anchor</keyword>
<keyword evidence="5" id="KW-0812">Transmembrane</keyword>
<keyword evidence="13" id="KW-1185">Reference proteome</keyword>
<dbReference type="AlphaFoldDB" id="A0A423T1F5"/>
<dbReference type="Proteomes" id="UP000283509">
    <property type="component" value="Unassembled WGS sequence"/>
</dbReference>
<dbReference type="PANTHER" id="PTHR11214">
    <property type="entry name" value="BETA-1,3-N-ACETYLGLUCOSAMINYLTRANSFERASE"/>
    <property type="match status" value="1"/>
</dbReference>
<keyword evidence="8 10" id="KW-0333">Golgi apparatus</keyword>
<organism evidence="12 13">
    <name type="scientific">Penaeus vannamei</name>
    <name type="common">Whiteleg shrimp</name>
    <name type="synonym">Litopenaeus vannamei</name>
    <dbReference type="NCBI Taxonomy" id="6689"/>
    <lineage>
        <taxon>Eukaryota</taxon>
        <taxon>Metazoa</taxon>
        <taxon>Ecdysozoa</taxon>
        <taxon>Arthropoda</taxon>
        <taxon>Crustacea</taxon>
        <taxon>Multicrustacea</taxon>
        <taxon>Malacostraca</taxon>
        <taxon>Eumalacostraca</taxon>
        <taxon>Eucarida</taxon>
        <taxon>Decapoda</taxon>
        <taxon>Dendrobranchiata</taxon>
        <taxon>Penaeoidea</taxon>
        <taxon>Penaeidae</taxon>
        <taxon>Penaeus</taxon>
    </lineage>
</organism>
<proteinExistence type="inferred from homology"/>
<sequence length="288" mass="33252">MIPQGAEGRRPTSARRPLPAEDFPSDFLIEEEDFCNRQRPRLFLLAYIHSSILATRKRAHTRATWASGRGYDTDVGLGVVFMVGRARTPEEQRIVQEESRVHHDIVQGNYTDAYELLSYKALASLAWVSRHCSPVPWTLHADDDVLVDPPSLTSLLRRRLSREKNRFLCYPWKKSKVQRQGRWAVQDEDYPSGTYPEYCMGAAWVVQTNVIPRLLRAAAQVQFLWVDDVYVTGILAQGAGVKHSPWMKKFISRENISKEDIGKKVIWYHLGEDRSAWWKLILGYHGYH</sequence>
<dbReference type="GO" id="GO:0006493">
    <property type="term" value="P:protein O-linked glycosylation"/>
    <property type="evidence" value="ECO:0007669"/>
    <property type="project" value="TreeGrafter"/>
</dbReference>
<evidence type="ECO:0000256" key="9">
    <source>
        <dbReference type="ARBA" id="ARBA00023136"/>
    </source>
</evidence>
<evidence type="ECO:0000256" key="7">
    <source>
        <dbReference type="ARBA" id="ARBA00022989"/>
    </source>
</evidence>
<keyword evidence="3 10" id="KW-0328">Glycosyltransferase</keyword>
<evidence type="ECO:0000313" key="12">
    <source>
        <dbReference type="EMBL" id="ROT70108.1"/>
    </source>
</evidence>
<name>A0A423T1F5_PENVA</name>
<dbReference type="Gene3D" id="3.90.550.50">
    <property type="match status" value="1"/>
</dbReference>
<evidence type="ECO:0000313" key="13">
    <source>
        <dbReference type="Proteomes" id="UP000283509"/>
    </source>
</evidence>
<comment type="subcellular location">
    <subcellularLocation>
        <location evidence="1 10">Golgi apparatus membrane</location>
        <topology evidence="1 10">Single-pass type II membrane protein</topology>
    </subcellularLocation>
</comment>
<keyword evidence="4" id="KW-0808">Transferase</keyword>
<comment type="caution">
    <text evidence="12">The sequence shown here is derived from an EMBL/GenBank/DDBJ whole genome shotgun (WGS) entry which is preliminary data.</text>
</comment>
<dbReference type="OrthoDB" id="115198at2759"/>
<protein>
    <recommendedName>
        <fullName evidence="10">Hexosyltransferase</fullName>
        <ecNumber evidence="10">2.4.1.-</ecNumber>
    </recommendedName>
</protein>
<evidence type="ECO:0000256" key="1">
    <source>
        <dbReference type="ARBA" id="ARBA00004323"/>
    </source>
</evidence>
<dbReference type="GO" id="GO:0000139">
    <property type="term" value="C:Golgi membrane"/>
    <property type="evidence" value="ECO:0007669"/>
    <property type="project" value="UniProtKB-SubCell"/>
</dbReference>
<keyword evidence="7" id="KW-1133">Transmembrane helix</keyword>
<comment type="similarity">
    <text evidence="2 10">Belongs to the glycosyltransferase 31 family.</text>
</comment>
<keyword evidence="9" id="KW-0472">Membrane</keyword>
<dbReference type="PANTHER" id="PTHR11214:SF3">
    <property type="entry name" value="BETA-1,3-GALACTOSYLTRANSFERASE 6"/>
    <property type="match status" value="1"/>
</dbReference>
<evidence type="ECO:0000256" key="2">
    <source>
        <dbReference type="ARBA" id="ARBA00008661"/>
    </source>
</evidence>
<gene>
    <name evidence="12" type="ORF">C7M84_011636</name>
</gene>
<dbReference type="GO" id="GO:0016758">
    <property type="term" value="F:hexosyltransferase activity"/>
    <property type="evidence" value="ECO:0007669"/>
    <property type="project" value="InterPro"/>
</dbReference>
<evidence type="ECO:0000256" key="6">
    <source>
        <dbReference type="ARBA" id="ARBA00022968"/>
    </source>
</evidence>
<reference evidence="12 13" key="2">
    <citation type="submission" date="2019-01" db="EMBL/GenBank/DDBJ databases">
        <title>The decoding of complex shrimp genome reveals the adaptation for benthos swimmer, frequently molting mechanism and breeding impact on genome.</title>
        <authorList>
            <person name="Sun Y."/>
            <person name="Gao Y."/>
            <person name="Yu Y."/>
        </authorList>
    </citation>
    <scope>NUCLEOTIDE SEQUENCE [LARGE SCALE GENOMIC DNA]</scope>
    <source>
        <tissue evidence="12">Muscle</tissue>
    </source>
</reference>
<evidence type="ECO:0000256" key="10">
    <source>
        <dbReference type="RuleBase" id="RU363063"/>
    </source>
</evidence>
<dbReference type="EC" id="2.4.1.-" evidence="10"/>
<accession>A0A423T1F5</accession>
<dbReference type="EMBL" id="QCYY01002468">
    <property type="protein sequence ID" value="ROT70108.1"/>
    <property type="molecule type" value="Genomic_DNA"/>
</dbReference>
<evidence type="ECO:0000256" key="4">
    <source>
        <dbReference type="ARBA" id="ARBA00022679"/>
    </source>
</evidence>
<dbReference type="InterPro" id="IPR002659">
    <property type="entry name" value="Glyco_trans_31"/>
</dbReference>
<dbReference type="Pfam" id="PF01762">
    <property type="entry name" value="Galactosyl_T"/>
    <property type="match status" value="1"/>
</dbReference>
<reference evidence="12 13" key="1">
    <citation type="submission" date="2018-04" db="EMBL/GenBank/DDBJ databases">
        <authorList>
            <person name="Zhang X."/>
            <person name="Yuan J."/>
            <person name="Li F."/>
            <person name="Xiang J."/>
        </authorList>
    </citation>
    <scope>NUCLEOTIDE SEQUENCE [LARGE SCALE GENOMIC DNA]</scope>
    <source>
        <tissue evidence="12">Muscle</tissue>
    </source>
</reference>
<evidence type="ECO:0000256" key="5">
    <source>
        <dbReference type="ARBA" id="ARBA00022692"/>
    </source>
</evidence>
<evidence type="ECO:0000256" key="11">
    <source>
        <dbReference type="SAM" id="MobiDB-lite"/>
    </source>
</evidence>